<dbReference type="SUPFAM" id="SSF52540">
    <property type="entry name" value="P-loop containing nucleoside triphosphate hydrolases"/>
    <property type="match status" value="1"/>
</dbReference>
<sequence>MLRYSSSLIKYFGPLAHARSITSKALFNNNKWLFRKPELRFYKYKDGPDTDPCVLNVNPGKKNNLYIANADFRNTLSDALRAVYETKVNGGSKVDIKLKKYAWLRLKDLIHGQLIDNDLSTKLSTYKPSLSQIINPTDLSNIVLQMSSISSVNQNVWSKIIRESENITDIDKYIYFLSSYYDYILGKEIIPFMINSRDNQTTNSINFVNPSEWFPEARKIRRHIVMHVGPTNSGKTFKSLQKLKHAERGYYAGPLRLLAREVYDNFQSEGIRCNLLTGEEVIKDLDVSGNEASLTSGTVEMIPMNKKFDIVVLDEIQMMADIDRGWAWTNALLGVQAREIHCCGEQSAVPLIKRISEMTGDKFTINEYTRMGNLKVEDAPLENGFKSLRKGDCVVAFSKKSILDLKLEIEKKTKLKVAVIYGSLPPETRVKQATLFNTGEYDILVASDAIGMGLNLSIDRIIFTTSKKFNGREMVTMSDSNIKQIGGRAGRFKRDIHLDGNLPTGYITAVNHSVLKDVRKAIDSPIVPLESAVTWPTDEICAQYNNCFEAGTTCQYLLETIAKEIEKNSNKLFQICDLKSRLNAIKIIDEMDNISFMDKMRLSNAPLKDNPLVTNAFVQFCLTIAYGHTRGILSYKFPFDELDLKYIYNEKHGLERYEALYNIIMLFFWLSNRYPNYFIDQESAKDLKVFCEMIIFEKIDHMKKNPYKKKFGNYITSGRSRKRKTEKSERNDSNSQNKKPRHDKN</sequence>
<dbReference type="GO" id="GO:0004386">
    <property type="term" value="F:helicase activity"/>
    <property type="evidence" value="ECO:0007669"/>
    <property type="project" value="UniProtKB-KW"/>
</dbReference>
<keyword evidence="6" id="KW-0067">ATP-binding</keyword>
<feature type="region of interest" description="Disordered" evidence="10">
    <location>
        <begin position="712"/>
        <end position="745"/>
    </location>
</feature>
<dbReference type="SMART" id="SM00487">
    <property type="entry name" value="DEXDc"/>
    <property type="match status" value="1"/>
</dbReference>
<dbReference type="InterPro" id="IPR055206">
    <property type="entry name" value="DEXQc_SUV3"/>
</dbReference>
<keyword evidence="5 12" id="KW-0347">Helicase</keyword>
<dbReference type="Pfam" id="PF22527">
    <property type="entry name" value="DEXQc_Suv3"/>
    <property type="match status" value="1"/>
</dbReference>
<dbReference type="InterPro" id="IPR050699">
    <property type="entry name" value="RNA-DNA_Helicase"/>
</dbReference>
<dbReference type="SMART" id="SM00490">
    <property type="entry name" value="HELICc"/>
    <property type="match status" value="1"/>
</dbReference>
<proteinExistence type="predicted"/>
<keyword evidence="7" id="KW-0809">Transit peptide</keyword>
<evidence type="ECO:0000256" key="9">
    <source>
        <dbReference type="ARBA" id="ARBA00047984"/>
    </source>
</evidence>
<feature type="domain" description="Helicase C-terminal" evidence="11">
    <location>
        <begin position="380"/>
        <end position="540"/>
    </location>
</feature>
<keyword evidence="13" id="KW-1185">Reference proteome</keyword>
<evidence type="ECO:0000256" key="8">
    <source>
        <dbReference type="ARBA" id="ARBA00023128"/>
    </source>
</evidence>
<dbReference type="Proteomes" id="UP001623330">
    <property type="component" value="Unassembled WGS sequence"/>
</dbReference>
<dbReference type="InterPro" id="IPR027417">
    <property type="entry name" value="P-loop_NTPase"/>
</dbReference>
<accession>A0ABR4NQN1</accession>
<evidence type="ECO:0000256" key="4">
    <source>
        <dbReference type="ARBA" id="ARBA00022801"/>
    </source>
</evidence>
<evidence type="ECO:0000259" key="11">
    <source>
        <dbReference type="PROSITE" id="PS51194"/>
    </source>
</evidence>
<dbReference type="EMBL" id="JBEVYD010000009">
    <property type="protein sequence ID" value="KAL3230548.1"/>
    <property type="molecule type" value="Genomic_DNA"/>
</dbReference>
<dbReference type="Pfam" id="PF00271">
    <property type="entry name" value="Helicase_C"/>
    <property type="match status" value="1"/>
</dbReference>
<evidence type="ECO:0000313" key="12">
    <source>
        <dbReference type="EMBL" id="KAL3230548.1"/>
    </source>
</evidence>
<name>A0ABR4NQN1_9SACH</name>
<keyword evidence="4" id="KW-0378">Hydrolase</keyword>
<evidence type="ECO:0000256" key="10">
    <source>
        <dbReference type="SAM" id="MobiDB-lite"/>
    </source>
</evidence>
<dbReference type="InterPro" id="IPR014001">
    <property type="entry name" value="Helicase_ATP-bd"/>
</dbReference>
<evidence type="ECO:0000256" key="6">
    <source>
        <dbReference type="ARBA" id="ARBA00022840"/>
    </source>
</evidence>
<gene>
    <name evidence="12" type="ORF">RNJ44_00997</name>
</gene>
<protein>
    <recommendedName>
        <fullName evidence="2">RNA helicase</fullName>
        <ecNumber evidence="2">3.6.4.13</ecNumber>
    </recommendedName>
</protein>
<keyword evidence="8" id="KW-0496">Mitochondrion</keyword>
<evidence type="ECO:0000313" key="13">
    <source>
        <dbReference type="Proteomes" id="UP001623330"/>
    </source>
</evidence>
<dbReference type="InterPro" id="IPR044774">
    <property type="entry name" value="Suv3_DEXQc"/>
</dbReference>
<reference evidence="12 13" key="1">
    <citation type="submission" date="2024-05" db="EMBL/GenBank/DDBJ databases">
        <title>Long read based assembly of the Candida bracarensis genome reveals expanded adhesin content.</title>
        <authorList>
            <person name="Marcet-Houben M."/>
            <person name="Ksiezopolska E."/>
            <person name="Gabaldon T."/>
        </authorList>
    </citation>
    <scope>NUCLEOTIDE SEQUENCE [LARGE SCALE GENOMIC DNA]</scope>
    <source>
        <strain evidence="12 13">CBM6</strain>
    </source>
</reference>
<evidence type="ECO:0000256" key="7">
    <source>
        <dbReference type="ARBA" id="ARBA00022946"/>
    </source>
</evidence>
<comment type="catalytic activity">
    <reaction evidence="9">
        <text>ATP + H2O = ADP + phosphate + H(+)</text>
        <dbReference type="Rhea" id="RHEA:13065"/>
        <dbReference type="ChEBI" id="CHEBI:15377"/>
        <dbReference type="ChEBI" id="CHEBI:15378"/>
        <dbReference type="ChEBI" id="CHEBI:30616"/>
        <dbReference type="ChEBI" id="CHEBI:43474"/>
        <dbReference type="ChEBI" id="CHEBI:456216"/>
        <dbReference type="EC" id="3.6.4.13"/>
    </reaction>
</comment>
<evidence type="ECO:0000256" key="3">
    <source>
        <dbReference type="ARBA" id="ARBA00022741"/>
    </source>
</evidence>
<dbReference type="Gene3D" id="3.40.50.300">
    <property type="entry name" value="P-loop containing nucleotide triphosphate hydrolases"/>
    <property type="match status" value="2"/>
</dbReference>
<dbReference type="PANTHER" id="PTHR12131">
    <property type="entry name" value="ATP-DEPENDENT RNA AND DNA HELICASE"/>
    <property type="match status" value="1"/>
</dbReference>
<dbReference type="InterPro" id="IPR022192">
    <property type="entry name" value="SUV3_C"/>
</dbReference>
<dbReference type="CDD" id="cd17913">
    <property type="entry name" value="DEXQc_Suv3"/>
    <property type="match status" value="1"/>
</dbReference>
<comment type="subcellular location">
    <subcellularLocation>
        <location evidence="1">Mitochondrion</location>
    </subcellularLocation>
</comment>
<dbReference type="Pfam" id="PF12513">
    <property type="entry name" value="SUV3_C"/>
    <property type="match status" value="1"/>
</dbReference>
<dbReference type="Gene3D" id="1.20.272.40">
    <property type="match status" value="1"/>
</dbReference>
<dbReference type="CDD" id="cd18805">
    <property type="entry name" value="SF2_C_suv3"/>
    <property type="match status" value="1"/>
</dbReference>
<keyword evidence="3" id="KW-0547">Nucleotide-binding</keyword>
<evidence type="ECO:0000256" key="1">
    <source>
        <dbReference type="ARBA" id="ARBA00004173"/>
    </source>
</evidence>
<dbReference type="InterPro" id="IPR001650">
    <property type="entry name" value="Helicase_C-like"/>
</dbReference>
<evidence type="ECO:0000256" key="5">
    <source>
        <dbReference type="ARBA" id="ARBA00022806"/>
    </source>
</evidence>
<evidence type="ECO:0000256" key="2">
    <source>
        <dbReference type="ARBA" id="ARBA00012552"/>
    </source>
</evidence>
<dbReference type="PROSITE" id="PS51194">
    <property type="entry name" value="HELICASE_CTER"/>
    <property type="match status" value="1"/>
</dbReference>
<dbReference type="PANTHER" id="PTHR12131:SF1">
    <property type="entry name" value="ATP-DEPENDENT RNA HELICASE SUPV3L1, MITOCHONDRIAL-RELATED"/>
    <property type="match status" value="1"/>
</dbReference>
<organism evidence="12 13">
    <name type="scientific">Nakaseomyces bracarensis</name>
    <dbReference type="NCBI Taxonomy" id="273131"/>
    <lineage>
        <taxon>Eukaryota</taxon>
        <taxon>Fungi</taxon>
        <taxon>Dikarya</taxon>
        <taxon>Ascomycota</taxon>
        <taxon>Saccharomycotina</taxon>
        <taxon>Saccharomycetes</taxon>
        <taxon>Saccharomycetales</taxon>
        <taxon>Saccharomycetaceae</taxon>
        <taxon>Nakaseomyces</taxon>
    </lineage>
</organism>
<dbReference type="EC" id="3.6.4.13" evidence="2"/>
<comment type="caution">
    <text evidence="12">The sequence shown here is derived from an EMBL/GenBank/DDBJ whole genome shotgun (WGS) entry which is preliminary data.</text>
</comment>
<dbReference type="Gene3D" id="1.20.58.1080">
    <property type="match status" value="1"/>
</dbReference>